<dbReference type="GO" id="GO:0003677">
    <property type="term" value="F:DNA binding"/>
    <property type="evidence" value="ECO:0007669"/>
    <property type="project" value="InterPro"/>
</dbReference>
<dbReference type="Gene3D" id="1.10.260.40">
    <property type="entry name" value="lambda repressor-like DNA-binding domains"/>
    <property type="match status" value="1"/>
</dbReference>
<dbReference type="InterPro" id="IPR010982">
    <property type="entry name" value="Lambda_DNA-bd_dom_sf"/>
</dbReference>
<dbReference type="AlphaFoldDB" id="A0A1N6NZW8"/>
<sequence>MDTMEKGKNARKKPFKWTKELVRLALNDGWTQQDIAQKCRTQQSIVSAWKKGTKKASEAQLIELLKIYGHKLRRSSFRVYWNLDSETLAKRFFKVEGRVILSHAFYDPRRDKHGKLVKKIPTLKLVVHHQGDDQFRAVIQKRITLSNTNEEIECSIEDAFWSSTIYKPMTSAVLINFVDQFANKGLPGLPSDACTLPFIIRQALLYHGFLVEDVEEYPAVW</sequence>
<feature type="domain" description="HTH cro/C1-type" evidence="1">
    <location>
        <begin position="29"/>
        <end position="75"/>
    </location>
</feature>
<organism evidence="2 3">
    <name type="scientific">Marinobacterium stanieri</name>
    <dbReference type="NCBI Taxonomy" id="49186"/>
    <lineage>
        <taxon>Bacteria</taxon>
        <taxon>Pseudomonadati</taxon>
        <taxon>Pseudomonadota</taxon>
        <taxon>Gammaproteobacteria</taxon>
        <taxon>Oceanospirillales</taxon>
        <taxon>Oceanospirillaceae</taxon>
        <taxon>Marinobacterium</taxon>
    </lineage>
</organism>
<dbReference type="EMBL" id="FTMN01000001">
    <property type="protein sequence ID" value="SIP97593.1"/>
    <property type="molecule type" value="Genomic_DNA"/>
</dbReference>
<dbReference type="PROSITE" id="PS50943">
    <property type="entry name" value="HTH_CROC1"/>
    <property type="match status" value="1"/>
</dbReference>
<gene>
    <name evidence="2" type="ORF">SAMN05421647_101675</name>
</gene>
<dbReference type="Proteomes" id="UP000186895">
    <property type="component" value="Unassembled WGS sequence"/>
</dbReference>
<accession>A0A1N6NZW8</accession>
<protein>
    <recommendedName>
        <fullName evidence="1">HTH cro/C1-type domain-containing protein</fullName>
    </recommendedName>
</protein>
<evidence type="ECO:0000259" key="1">
    <source>
        <dbReference type="PROSITE" id="PS50943"/>
    </source>
</evidence>
<evidence type="ECO:0000313" key="3">
    <source>
        <dbReference type="Proteomes" id="UP000186895"/>
    </source>
</evidence>
<dbReference type="InterPro" id="IPR001387">
    <property type="entry name" value="Cro/C1-type_HTH"/>
</dbReference>
<keyword evidence="3" id="KW-1185">Reference proteome</keyword>
<evidence type="ECO:0000313" key="2">
    <source>
        <dbReference type="EMBL" id="SIP97593.1"/>
    </source>
</evidence>
<name>A0A1N6NZW8_9GAMM</name>
<reference evidence="2 3" key="1">
    <citation type="submission" date="2017-01" db="EMBL/GenBank/DDBJ databases">
        <authorList>
            <person name="Mah S.A."/>
            <person name="Swanson W.J."/>
            <person name="Moy G.W."/>
            <person name="Vacquier V.D."/>
        </authorList>
    </citation>
    <scope>NUCLEOTIDE SEQUENCE [LARGE SCALE GENOMIC DNA]</scope>
    <source>
        <strain evidence="2 3">DSM 7027</strain>
    </source>
</reference>
<proteinExistence type="predicted"/>
<dbReference type="SUPFAM" id="SSF47413">
    <property type="entry name" value="lambda repressor-like DNA-binding domains"/>
    <property type="match status" value="1"/>
</dbReference>
<dbReference type="CDD" id="cd00093">
    <property type="entry name" value="HTH_XRE"/>
    <property type="match status" value="1"/>
</dbReference>
<dbReference type="RefSeq" id="WP_217695084.1">
    <property type="nucleotide sequence ID" value="NZ_FTMN01000001.1"/>
</dbReference>